<dbReference type="GeneID" id="301125322"/>
<evidence type="ECO:0008006" key="6">
    <source>
        <dbReference type="Google" id="ProtNLM"/>
    </source>
</evidence>
<accession>A0A163YTZ0</accession>
<organism evidence="3 4">
    <name type="scientific">Aeribacillus pallidus</name>
    <dbReference type="NCBI Taxonomy" id="33936"/>
    <lineage>
        <taxon>Bacteria</taxon>
        <taxon>Bacillati</taxon>
        <taxon>Bacillota</taxon>
        <taxon>Bacilli</taxon>
        <taxon>Bacillales</taxon>
        <taxon>Bacillaceae</taxon>
        <taxon>Aeribacillus</taxon>
    </lineage>
</organism>
<sequence length="126" mass="15000">MSKIPTDIRHLIEQSIYLPMTATVLNKDMNVVKKSPFKLKDPYLHLIEEALKLVQKDLAEVRKELRRQKVKVLKAKQDEAFTTYTFYYNGYEEHHSYFNPRIRNKVNELIEHYLFKTEKKSGIPTS</sequence>
<accession>A0A165Z2K9</accession>
<dbReference type="Pfam" id="PF26325">
    <property type="entry name" value="YhjD"/>
    <property type="match status" value="1"/>
</dbReference>
<evidence type="ECO:0000313" key="5">
    <source>
        <dbReference type="Proteomes" id="UP000214606"/>
    </source>
</evidence>
<dbReference type="STRING" id="33936.AZI98_02045"/>
<dbReference type="AlphaFoldDB" id="A0A165Z2K9"/>
<keyword evidence="4" id="KW-1185">Reference proteome</keyword>
<dbReference type="EMBL" id="CP017703">
    <property type="protein sequence ID" value="ASS90469.1"/>
    <property type="molecule type" value="Genomic_DNA"/>
</dbReference>
<dbReference type="KEGG" id="apak:AP3564_09800"/>
<evidence type="ECO:0000256" key="1">
    <source>
        <dbReference type="SAM" id="Coils"/>
    </source>
</evidence>
<proteinExistence type="predicted"/>
<reference evidence="2 5" key="2">
    <citation type="submission" date="2016-10" db="EMBL/GenBank/DDBJ databases">
        <title>The whole genome sequencing and assembly of Aeribacillus pallidus KCTC3564 strain.</title>
        <authorList>
            <person name="Lee Y.-J."/>
            <person name="Park M.-K."/>
            <person name="Yi H."/>
            <person name="Bahn Y.-S."/>
            <person name="Kim J.F."/>
            <person name="Lee D.-W."/>
        </authorList>
    </citation>
    <scope>NUCLEOTIDE SEQUENCE [LARGE SCALE GENOMIC DNA]</scope>
    <source>
        <strain evidence="2 5">KCTC3564</strain>
    </source>
</reference>
<gene>
    <name evidence="2" type="ORF">AP3564_09800</name>
    <name evidence="3" type="ORF">AZI98_02045</name>
</gene>
<keyword evidence="1" id="KW-0175">Coiled coil</keyword>
<evidence type="ECO:0000313" key="3">
    <source>
        <dbReference type="EMBL" id="KZN97754.1"/>
    </source>
</evidence>
<dbReference type="InterPro" id="IPR058600">
    <property type="entry name" value="YhjD-like"/>
</dbReference>
<dbReference type="RefSeq" id="WP_063386621.1">
    <property type="nucleotide sequence ID" value="NZ_CP017703.1"/>
</dbReference>
<reference evidence="3 4" key="1">
    <citation type="submission" date="2016-04" db="EMBL/GenBank/DDBJ databases">
        <title>Draft genome sequence of Aeribacillus pallidus 8m3 from petroleum reservoir.</title>
        <authorList>
            <person name="Poltaraus A.B."/>
            <person name="Nazina T.N."/>
            <person name="Tourova T.P."/>
            <person name="Malakho S.M."/>
            <person name="Korshunova A.V."/>
            <person name="Sokolova D.S."/>
        </authorList>
    </citation>
    <scope>NUCLEOTIDE SEQUENCE [LARGE SCALE GENOMIC DNA]</scope>
    <source>
        <strain evidence="3 4">8m3</strain>
    </source>
</reference>
<dbReference type="Proteomes" id="UP000076476">
    <property type="component" value="Unassembled WGS sequence"/>
</dbReference>
<evidence type="ECO:0000313" key="2">
    <source>
        <dbReference type="EMBL" id="ASS90469.1"/>
    </source>
</evidence>
<feature type="coiled-coil region" evidence="1">
    <location>
        <begin position="44"/>
        <end position="78"/>
    </location>
</feature>
<name>A0A165Z2K9_9BACI</name>
<evidence type="ECO:0000313" key="4">
    <source>
        <dbReference type="Proteomes" id="UP000076476"/>
    </source>
</evidence>
<dbReference type="OrthoDB" id="2988956at2"/>
<dbReference type="EMBL" id="LWBR01000006">
    <property type="protein sequence ID" value="KZN97754.1"/>
    <property type="molecule type" value="Genomic_DNA"/>
</dbReference>
<protein>
    <recommendedName>
        <fullName evidence="6">YhjD</fullName>
    </recommendedName>
</protein>
<dbReference type="Proteomes" id="UP000214606">
    <property type="component" value="Chromosome"/>
</dbReference>